<protein>
    <submittedName>
        <fullName evidence="4">DNA-protecting protein DprA</fullName>
    </submittedName>
</protein>
<gene>
    <name evidence="4" type="primary">dprA</name>
    <name evidence="4" type="ORF">CKO21_00250</name>
</gene>
<evidence type="ECO:0000259" key="2">
    <source>
        <dbReference type="Pfam" id="PF02481"/>
    </source>
</evidence>
<sequence>MDGGDGRALSRQETIDWLRLIRSENVGPVTFHALLRRFGTPATALDALPELATRGGRKKPIKICPRTVAEKELNRLEKLGGHALACGHAGYPALLAALDDAPPLLFVRGHPALLDQPAIALVGARNASANGRRMARTLAHELASEGLLVVSGLARGIDGAAHTGALGDGTLAGGTCAAMAGGVDVVYPPDHAQLYDELATRGVLISEMPVGTEPQARHFPRRNRLISGLSLGVVVVEAALKSGSLITARLAGEQGREVFAVPGSPLDPRAKGCNRLLRDGAVLVESTRDVLDGLRPLLRSDPHESPARGYLFGALGWETDMRTEGEMAGSEVTESELARARSEIAELLDPTPVAVDEVIRQCQLSPAIVTLVLLEMELAGRCERHPGNRVARRQDDIADAS</sequence>
<comment type="similarity">
    <text evidence="1">Belongs to the DprA/Smf family.</text>
</comment>
<dbReference type="GO" id="GO:0009294">
    <property type="term" value="P:DNA-mediated transformation"/>
    <property type="evidence" value="ECO:0007669"/>
    <property type="project" value="InterPro"/>
</dbReference>
<dbReference type="Pfam" id="PF17782">
    <property type="entry name" value="WHD_DprA"/>
    <property type="match status" value="1"/>
</dbReference>
<dbReference type="PANTHER" id="PTHR43022:SF1">
    <property type="entry name" value="PROTEIN SMF"/>
    <property type="match status" value="1"/>
</dbReference>
<feature type="domain" description="DprA winged helix" evidence="3">
    <location>
        <begin position="333"/>
        <end position="388"/>
    </location>
</feature>
<dbReference type="Pfam" id="PF02481">
    <property type="entry name" value="DNA_processg_A"/>
    <property type="match status" value="1"/>
</dbReference>
<accession>A0A934QEF8</accession>
<dbReference type="InterPro" id="IPR041614">
    <property type="entry name" value="DprA_WH"/>
</dbReference>
<dbReference type="InterPro" id="IPR036388">
    <property type="entry name" value="WH-like_DNA-bd_sf"/>
</dbReference>
<dbReference type="NCBIfam" id="TIGR00732">
    <property type="entry name" value="dprA"/>
    <property type="match status" value="1"/>
</dbReference>
<evidence type="ECO:0000313" key="4">
    <source>
        <dbReference type="EMBL" id="MBK1695676.1"/>
    </source>
</evidence>
<evidence type="ECO:0000256" key="1">
    <source>
        <dbReference type="ARBA" id="ARBA00006525"/>
    </source>
</evidence>
<dbReference type="SUPFAM" id="SSF102405">
    <property type="entry name" value="MCP/YpsA-like"/>
    <property type="match status" value="1"/>
</dbReference>
<dbReference type="Proteomes" id="UP000778970">
    <property type="component" value="Unassembled WGS sequence"/>
</dbReference>
<dbReference type="InterPro" id="IPR057666">
    <property type="entry name" value="DrpA_SLOG"/>
</dbReference>
<dbReference type="AlphaFoldDB" id="A0A934QEF8"/>
<organism evidence="4 5">
    <name type="scientific">Rhodovibrio salinarum</name>
    <dbReference type="NCBI Taxonomy" id="1087"/>
    <lineage>
        <taxon>Bacteria</taxon>
        <taxon>Pseudomonadati</taxon>
        <taxon>Pseudomonadota</taxon>
        <taxon>Alphaproteobacteria</taxon>
        <taxon>Rhodospirillales</taxon>
        <taxon>Rhodovibrionaceae</taxon>
        <taxon>Rhodovibrio</taxon>
    </lineage>
</organism>
<feature type="domain" description="Smf/DprA SLOG" evidence="2">
    <location>
        <begin position="85"/>
        <end position="293"/>
    </location>
</feature>
<dbReference type="InterPro" id="IPR003488">
    <property type="entry name" value="DprA"/>
</dbReference>
<reference evidence="4" key="2">
    <citation type="journal article" date="2020" name="Microorganisms">
        <title>Osmotic Adaptation and Compatible Solute Biosynthesis of Phototrophic Bacteria as Revealed from Genome Analyses.</title>
        <authorList>
            <person name="Imhoff J.F."/>
            <person name="Rahn T."/>
            <person name="Kunzel S."/>
            <person name="Keller A."/>
            <person name="Neulinger S.C."/>
        </authorList>
    </citation>
    <scope>NUCLEOTIDE SEQUENCE</scope>
    <source>
        <strain evidence="4">DSM 9154</strain>
    </source>
</reference>
<evidence type="ECO:0000259" key="3">
    <source>
        <dbReference type="Pfam" id="PF17782"/>
    </source>
</evidence>
<dbReference type="PANTHER" id="PTHR43022">
    <property type="entry name" value="PROTEIN SMF"/>
    <property type="match status" value="1"/>
</dbReference>
<evidence type="ECO:0000313" key="5">
    <source>
        <dbReference type="Proteomes" id="UP000778970"/>
    </source>
</evidence>
<keyword evidence="5" id="KW-1185">Reference proteome</keyword>
<reference evidence="4" key="1">
    <citation type="submission" date="2017-08" db="EMBL/GenBank/DDBJ databases">
        <authorList>
            <person name="Imhoff J.F."/>
            <person name="Rahn T."/>
            <person name="Kuenzel S."/>
            <person name="Neulinger S.C."/>
        </authorList>
    </citation>
    <scope>NUCLEOTIDE SEQUENCE</scope>
    <source>
        <strain evidence="4">DSM 9154</strain>
    </source>
</reference>
<comment type="caution">
    <text evidence="4">The sequence shown here is derived from an EMBL/GenBank/DDBJ whole genome shotgun (WGS) entry which is preliminary data.</text>
</comment>
<dbReference type="Gene3D" id="1.10.10.10">
    <property type="entry name" value="Winged helix-like DNA-binding domain superfamily/Winged helix DNA-binding domain"/>
    <property type="match status" value="1"/>
</dbReference>
<name>A0A934QEF8_9PROT</name>
<dbReference type="EMBL" id="NRRE01000006">
    <property type="protein sequence ID" value="MBK1695676.1"/>
    <property type="molecule type" value="Genomic_DNA"/>
</dbReference>
<dbReference type="Pfam" id="PF21102">
    <property type="entry name" value="DprA_N"/>
    <property type="match status" value="1"/>
</dbReference>
<proteinExistence type="inferred from homology"/>
<dbReference type="Gene3D" id="3.40.50.450">
    <property type="match status" value="1"/>
</dbReference>